<dbReference type="AlphaFoldDB" id="A0A834NKG0"/>
<comment type="caution">
    <text evidence="1">The sequence shown here is derived from an EMBL/GenBank/DDBJ whole genome shotgun (WGS) entry which is preliminary data.</text>
</comment>
<organism evidence="1 2">
    <name type="scientific">Vespula pensylvanica</name>
    <name type="common">Western yellow jacket</name>
    <name type="synonym">Wasp</name>
    <dbReference type="NCBI Taxonomy" id="30213"/>
    <lineage>
        <taxon>Eukaryota</taxon>
        <taxon>Metazoa</taxon>
        <taxon>Ecdysozoa</taxon>
        <taxon>Arthropoda</taxon>
        <taxon>Hexapoda</taxon>
        <taxon>Insecta</taxon>
        <taxon>Pterygota</taxon>
        <taxon>Neoptera</taxon>
        <taxon>Endopterygota</taxon>
        <taxon>Hymenoptera</taxon>
        <taxon>Apocrita</taxon>
        <taxon>Aculeata</taxon>
        <taxon>Vespoidea</taxon>
        <taxon>Vespidae</taxon>
        <taxon>Vespinae</taxon>
        <taxon>Vespula</taxon>
    </lineage>
</organism>
<evidence type="ECO:0000313" key="1">
    <source>
        <dbReference type="EMBL" id="KAF7411094.1"/>
    </source>
</evidence>
<gene>
    <name evidence="1" type="ORF">H0235_013701</name>
</gene>
<dbReference type="EMBL" id="JACSDY010000013">
    <property type="protein sequence ID" value="KAF7411094.1"/>
    <property type="molecule type" value="Genomic_DNA"/>
</dbReference>
<evidence type="ECO:0000313" key="2">
    <source>
        <dbReference type="Proteomes" id="UP000600918"/>
    </source>
</evidence>
<protein>
    <submittedName>
        <fullName evidence="1">Uncharacterized protein</fullName>
    </submittedName>
</protein>
<keyword evidence="2" id="KW-1185">Reference proteome</keyword>
<proteinExistence type="predicted"/>
<accession>A0A834NKG0</accession>
<reference evidence="1" key="1">
    <citation type="journal article" date="2020" name="G3 (Bethesda)">
        <title>High-Quality Assemblies for Three Invasive Social Wasps from the &lt;i&gt;Vespula&lt;/i&gt; Genus.</title>
        <authorList>
            <person name="Harrop T.W.R."/>
            <person name="Guhlin J."/>
            <person name="McLaughlin G.M."/>
            <person name="Permina E."/>
            <person name="Stockwell P."/>
            <person name="Gilligan J."/>
            <person name="Le Lec M.F."/>
            <person name="Gruber M.A.M."/>
            <person name="Quinn O."/>
            <person name="Lovegrove M."/>
            <person name="Duncan E.J."/>
            <person name="Remnant E.J."/>
            <person name="Van Eeckhoven J."/>
            <person name="Graham B."/>
            <person name="Knapp R.A."/>
            <person name="Langford K.W."/>
            <person name="Kronenberg Z."/>
            <person name="Press M.O."/>
            <person name="Eacker S.M."/>
            <person name="Wilson-Rankin E.E."/>
            <person name="Purcell J."/>
            <person name="Lester P.J."/>
            <person name="Dearden P.K."/>
        </authorList>
    </citation>
    <scope>NUCLEOTIDE SEQUENCE</scope>
    <source>
        <strain evidence="1">Volc-1</strain>
    </source>
</reference>
<sequence length="277" mass="31587">MCQSCNYELYAEHQEPAQFGENLAASIKVSTRSNLKNSVKIHVLPRKFNNSGHVSLNSVKVDCFREFLWISQENLTNISQSRNIWQIQTIPNKSEQIQTNSDKSGKFNGSWAYLNKSGQIRAFLDKLREMAYLGRSTQIRGNLVKSIQSYLDKFEQFRAGQIRTDLGKFANSEKSGHAYANLGKFEQFGTDSGKSGKSDKILRNLKVSDPEMSGVMYWNLMKSDVILGDLVKSGNLVKYVVIWLELHLRKSCETWRNLRSNLAKCGQIWGTTLELTR</sequence>
<dbReference type="Proteomes" id="UP000600918">
    <property type="component" value="Unassembled WGS sequence"/>
</dbReference>
<name>A0A834NKG0_VESPE</name>